<dbReference type="GeneID" id="37030358"/>
<sequence length="473" mass="49520">MLTSKFLILAFALFMGSTAPSVDGAHLYAGRELTSRAEVTARAELSSRAEVTARGELTMRGELSTRGAPAVPTPAYHVRDLSSRGELSSRAVTARDLSTRGSPQAAATPAFQARELTSRGELSSRGAPMAAATPLVAEARSEDEEVRAEAMPITLPRFDVGHGDGSENVEKRDNLDADAALFAPTARVRVGNREHVMLIVPSYPQTVFTPEARYAGGRPTKFKDTVKQQDGSVVTDTIFLDSVSLGGATANNVAVGSSSAPVPSLNGGSIAQFGADGVVGFTADSNPAGYSTRVNKVLKGFAGSLPSGRQVMTVRLAPGLSSGGFVTIGRKPAGFKIRTAYSDQWAAAGVKLNGMAIPIATVDTGSPFVYVPLKVAEQFFQQANLKTRTVPWRGSNVLEAEVDCARGFPMEISFGGGVVKVPGTSGVFKDSKTGRCTAALRGSPEGESILGWPLFRAASVSYDAETLEIGVEA</sequence>
<dbReference type="Pfam" id="PF00026">
    <property type="entry name" value="Asp"/>
    <property type="match status" value="1"/>
</dbReference>
<evidence type="ECO:0000256" key="2">
    <source>
        <dbReference type="SAM" id="SignalP"/>
    </source>
</evidence>
<proteinExistence type="predicted"/>
<dbReference type="OrthoDB" id="377210at2759"/>
<dbReference type="PROSITE" id="PS51767">
    <property type="entry name" value="PEPTIDASE_A1"/>
    <property type="match status" value="1"/>
</dbReference>
<feature type="signal peptide" evidence="2">
    <location>
        <begin position="1"/>
        <end position="24"/>
    </location>
</feature>
<name>A0A316UJ67_9BASI</name>
<dbReference type="AlphaFoldDB" id="A0A316UJ67"/>
<feature type="region of interest" description="Disordered" evidence="1">
    <location>
        <begin position="95"/>
        <end position="143"/>
    </location>
</feature>
<keyword evidence="5" id="KW-1185">Reference proteome</keyword>
<organism evidence="4 5">
    <name type="scientific">Jaminaea rosea</name>
    <dbReference type="NCBI Taxonomy" id="1569628"/>
    <lineage>
        <taxon>Eukaryota</taxon>
        <taxon>Fungi</taxon>
        <taxon>Dikarya</taxon>
        <taxon>Basidiomycota</taxon>
        <taxon>Ustilaginomycotina</taxon>
        <taxon>Exobasidiomycetes</taxon>
        <taxon>Microstromatales</taxon>
        <taxon>Microstromatales incertae sedis</taxon>
        <taxon>Jaminaea</taxon>
    </lineage>
</organism>
<feature type="chain" id="PRO_5016358824" description="Peptidase A1 domain-containing protein" evidence="2">
    <location>
        <begin position="25"/>
        <end position="473"/>
    </location>
</feature>
<dbReference type="InterPro" id="IPR033121">
    <property type="entry name" value="PEPTIDASE_A1"/>
</dbReference>
<dbReference type="SUPFAM" id="SSF50630">
    <property type="entry name" value="Acid proteases"/>
    <property type="match status" value="1"/>
</dbReference>
<dbReference type="Gene3D" id="2.40.70.10">
    <property type="entry name" value="Acid Proteases"/>
    <property type="match status" value="1"/>
</dbReference>
<dbReference type="Proteomes" id="UP000245884">
    <property type="component" value="Unassembled WGS sequence"/>
</dbReference>
<reference evidence="4 5" key="1">
    <citation type="journal article" date="2018" name="Mol. Biol. Evol.">
        <title>Broad Genomic Sampling Reveals a Smut Pathogenic Ancestry of the Fungal Clade Ustilaginomycotina.</title>
        <authorList>
            <person name="Kijpornyongpan T."/>
            <person name="Mondo S.J."/>
            <person name="Barry K."/>
            <person name="Sandor L."/>
            <person name="Lee J."/>
            <person name="Lipzen A."/>
            <person name="Pangilinan J."/>
            <person name="LaButti K."/>
            <person name="Hainaut M."/>
            <person name="Henrissat B."/>
            <person name="Grigoriev I.V."/>
            <person name="Spatafora J.W."/>
            <person name="Aime M.C."/>
        </authorList>
    </citation>
    <scope>NUCLEOTIDE SEQUENCE [LARGE SCALE GENOMIC DNA]</scope>
    <source>
        <strain evidence="4 5">MCA 5214</strain>
    </source>
</reference>
<gene>
    <name evidence="4" type="ORF">BDZ90DRAFT_262827</name>
</gene>
<dbReference type="InterPro" id="IPR021109">
    <property type="entry name" value="Peptidase_aspartic_dom_sf"/>
</dbReference>
<feature type="domain" description="Peptidase A1" evidence="3">
    <location>
        <begin position="158"/>
        <end position="472"/>
    </location>
</feature>
<evidence type="ECO:0000313" key="5">
    <source>
        <dbReference type="Proteomes" id="UP000245884"/>
    </source>
</evidence>
<evidence type="ECO:0000256" key="1">
    <source>
        <dbReference type="SAM" id="MobiDB-lite"/>
    </source>
</evidence>
<accession>A0A316UJ67</accession>
<protein>
    <recommendedName>
        <fullName evidence="3">Peptidase A1 domain-containing protein</fullName>
    </recommendedName>
</protein>
<evidence type="ECO:0000313" key="4">
    <source>
        <dbReference type="EMBL" id="PWN24974.1"/>
    </source>
</evidence>
<keyword evidence="2" id="KW-0732">Signal</keyword>
<dbReference type="RefSeq" id="XP_025359586.1">
    <property type="nucleotide sequence ID" value="XM_025508535.1"/>
</dbReference>
<dbReference type="EMBL" id="KZ819678">
    <property type="protein sequence ID" value="PWN24974.1"/>
    <property type="molecule type" value="Genomic_DNA"/>
</dbReference>
<evidence type="ECO:0000259" key="3">
    <source>
        <dbReference type="PROSITE" id="PS51767"/>
    </source>
</evidence>